<evidence type="ECO:0000256" key="1">
    <source>
        <dbReference type="ARBA" id="ARBA00023015"/>
    </source>
</evidence>
<dbReference type="Proteomes" id="UP000673394">
    <property type="component" value="Unassembled WGS sequence"/>
</dbReference>
<dbReference type="PANTHER" id="PTHR43280:SF2">
    <property type="entry name" value="HTH-TYPE TRANSCRIPTIONAL REGULATOR EXSA"/>
    <property type="match status" value="1"/>
</dbReference>
<dbReference type="SUPFAM" id="SSF46689">
    <property type="entry name" value="Homeodomain-like"/>
    <property type="match status" value="2"/>
</dbReference>
<dbReference type="PROSITE" id="PS00041">
    <property type="entry name" value="HTH_ARAC_FAMILY_1"/>
    <property type="match status" value="1"/>
</dbReference>
<dbReference type="Gene3D" id="1.10.10.60">
    <property type="entry name" value="Homeodomain-like"/>
    <property type="match status" value="2"/>
</dbReference>
<dbReference type="EMBL" id="JAGKSP010000001">
    <property type="protein sequence ID" value="MBP3961847.1"/>
    <property type="molecule type" value="Genomic_DNA"/>
</dbReference>
<evidence type="ECO:0000259" key="4">
    <source>
        <dbReference type="PROSITE" id="PS01124"/>
    </source>
</evidence>
<gene>
    <name evidence="5" type="ORF">I8J30_03930</name>
    <name evidence="6" type="ORF">I8J30_12265</name>
</gene>
<dbReference type="RefSeq" id="WP_210655541.1">
    <property type="nucleotide sequence ID" value="NZ_JAGKSP010000001.1"/>
</dbReference>
<keyword evidence="7" id="KW-1185">Reference proteome</keyword>
<sequence length="92" mass="10670">MLEEAAAHAHLSATYFSELFRQTLGLTFQQYLQQLRLKFAHNLLRSTMLPVTEVCHVAGFNTLTHFERVYRKQYSKTPRETRKLGKKAGSIN</sequence>
<protein>
    <submittedName>
        <fullName evidence="5">Helix-turn-helix transcriptional regulator</fullName>
    </submittedName>
</protein>
<dbReference type="PROSITE" id="PS01124">
    <property type="entry name" value="HTH_ARAC_FAMILY_2"/>
    <property type="match status" value="1"/>
</dbReference>
<evidence type="ECO:0000256" key="2">
    <source>
        <dbReference type="ARBA" id="ARBA00023125"/>
    </source>
</evidence>
<evidence type="ECO:0000256" key="3">
    <source>
        <dbReference type="ARBA" id="ARBA00023163"/>
    </source>
</evidence>
<dbReference type="PANTHER" id="PTHR43280">
    <property type="entry name" value="ARAC-FAMILY TRANSCRIPTIONAL REGULATOR"/>
    <property type="match status" value="1"/>
</dbReference>
<evidence type="ECO:0000313" key="5">
    <source>
        <dbReference type="EMBL" id="MBP3961847.1"/>
    </source>
</evidence>
<dbReference type="InterPro" id="IPR009057">
    <property type="entry name" value="Homeodomain-like_sf"/>
</dbReference>
<keyword evidence="2" id="KW-0238">DNA-binding</keyword>
<dbReference type="SMART" id="SM00342">
    <property type="entry name" value="HTH_ARAC"/>
    <property type="match status" value="1"/>
</dbReference>
<evidence type="ECO:0000313" key="7">
    <source>
        <dbReference type="Proteomes" id="UP000673394"/>
    </source>
</evidence>
<proteinExistence type="predicted"/>
<dbReference type="EMBL" id="JAGKSP010000004">
    <property type="protein sequence ID" value="MBP3963482.1"/>
    <property type="molecule type" value="Genomic_DNA"/>
</dbReference>
<keyword evidence="1" id="KW-0805">Transcription regulation</keyword>
<accession>A0ABS5C780</accession>
<evidence type="ECO:0000313" key="6">
    <source>
        <dbReference type="EMBL" id="MBP3963482.1"/>
    </source>
</evidence>
<name>A0ABS5C780_9BACL</name>
<organism evidence="5 7">
    <name type="scientific">Paenibacillus lignilyticus</name>
    <dbReference type="NCBI Taxonomy" id="1172615"/>
    <lineage>
        <taxon>Bacteria</taxon>
        <taxon>Bacillati</taxon>
        <taxon>Bacillota</taxon>
        <taxon>Bacilli</taxon>
        <taxon>Bacillales</taxon>
        <taxon>Paenibacillaceae</taxon>
        <taxon>Paenibacillus</taxon>
    </lineage>
</organism>
<dbReference type="InterPro" id="IPR018062">
    <property type="entry name" value="HTH_AraC-typ_CS"/>
</dbReference>
<feature type="domain" description="HTH araC/xylS-type" evidence="4">
    <location>
        <begin position="1"/>
        <end position="84"/>
    </location>
</feature>
<comment type="caution">
    <text evidence="5">The sequence shown here is derived from an EMBL/GenBank/DDBJ whole genome shotgun (WGS) entry which is preliminary data.</text>
</comment>
<dbReference type="InterPro" id="IPR018060">
    <property type="entry name" value="HTH_AraC"/>
</dbReference>
<keyword evidence="3" id="KW-0804">Transcription</keyword>
<reference evidence="5 7" key="1">
    <citation type="submission" date="2021-04" db="EMBL/GenBank/DDBJ databases">
        <title>Paenibacillus sp. DLE-14 whole genome sequence.</title>
        <authorList>
            <person name="Ham Y.J."/>
        </authorList>
    </citation>
    <scope>NUCLEOTIDE SEQUENCE [LARGE SCALE GENOMIC DNA]</scope>
    <source>
        <strain evidence="5 7">DLE-14</strain>
    </source>
</reference>
<dbReference type="Pfam" id="PF12833">
    <property type="entry name" value="HTH_18"/>
    <property type="match status" value="1"/>
</dbReference>